<dbReference type="InterPro" id="IPR002227">
    <property type="entry name" value="Tyrosinase_Cu-bd"/>
</dbReference>
<sequence>MTHPRLSKWFSGSAYIPVSNHDRDERDAGVTYKDEEGATTEQAHLGSSSKPASREITAPSGVFASFKNATPSLKVNGLMLLGILCLLGFIIALAVPSAHHSHASLRRPPKQHPHGMQHHEAQDRPKQVPHVPQCGSTPVEAKTRSCMFEQQLGAWVPQACAWKEIVDEFLDVVGDIYAEWSWFWDADLKREVNATSIPELQKGNFSVIYTTYPRAHDLHCLYCWRKVEYALEHGNFVRQYTYRDAYDYSNVTTFRASKEIVREPAKHLIEVEEKWFEASPAFLDDGFEYIPEREDGTQRLKYVGEPSKEIDHNWEQLHWGRFFLLSEEEARAAWGPDYTKYWAPREGGYVAAYWDWTMDWMDLHSSSIWNNVTGFGGDGDPAGPIVVGEGRCVTDGPFSNLRPVRYNHTSLDHCLARGFRNEDAVGRPLNTWFGPESIGRLLRTPRYRDFEWDMENRLHNRMHRAVSGDFLSLTAANDPVFYLHHAQIDHLWWRWQQENKAARLYEYEGKHMFNSTDGEASLSDMLHYGGFTEDIPVSLVMDTEDH</sequence>
<gene>
    <name evidence="4" type="ORF">QIS74_02616</name>
</gene>
<dbReference type="AlphaFoldDB" id="A0AAV9TLG9"/>
<dbReference type="PANTHER" id="PTHR35896">
    <property type="entry name" value="IG-LIKE DOMAIN-CONTAINING PROTEIN"/>
    <property type="match status" value="1"/>
</dbReference>
<keyword evidence="2" id="KW-0472">Membrane</keyword>
<evidence type="ECO:0000259" key="3">
    <source>
        <dbReference type="PROSITE" id="PS00498"/>
    </source>
</evidence>
<feature type="compositionally biased region" description="Polar residues" evidence="1">
    <location>
        <begin position="39"/>
        <end position="51"/>
    </location>
</feature>
<feature type="compositionally biased region" description="Basic and acidic residues" evidence="1">
    <location>
        <begin position="117"/>
        <end position="126"/>
    </location>
</feature>
<feature type="compositionally biased region" description="Basic residues" evidence="1">
    <location>
        <begin position="102"/>
        <end position="116"/>
    </location>
</feature>
<name>A0AAV9TLG9_9PEZI</name>
<dbReference type="InterPro" id="IPR008922">
    <property type="entry name" value="Di-copper_centre_dom_sf"/>
</dbReference>
<dbReference type="PRINTS" id="PR00092">
    <property type="entry name" value="TYROSINASE"/>
</dbReference>
<dbReference type="InterPro" id="IPR053008">
    <property type="entry name" value="Phomopsin_biosynth_assoc"/>
</dbReference>
<dbReference type="EMBL" id="JASAOK010000012">
    <property type="protein sequence ID" value="KAK6224289.1"/>
    <property type="molecule type" value="Genomic_DNA"/>
</dbReference>
<evidence type="ECO:0000256" key="1">
    <source>
        <dbReference type="SAM" id="MobiDB-lite"/>
    </source>
</evidence>
<organism evidence="4 5">
    <name type="scientific">Colletotrichum tabaci</name>
    <dbReference type="NCBI Taxonomy" id="1209068"/>
    <lineage>
        <taxon>Eukaryota</taxon>
        <taxon>Fungi</taxon>
        <taxon>Dikarya</taxon>
        <taxon>Ascomycota</taxon>
        <taxon>Pezizomycotina</taxon>
        <taxon>Sordariomycetes</taxon>
        <taxon>Hypocreomycetidae</taxon>
        <taxon>Glomerellales</taxon>
        <taxon>Glomerellaceae</taxon>
        <taxon>Colletotrichum</taxon>
        <taxon>Colletotrichum destructivum species complex</taxon>
    </lineage>
</organism>
<feature type="domain" description="Tyrosinase copper-binding" evidence="3">
    <location>
        <begin position="478"/>
        <end position="489"/>
    </location>
</feature>
<feature type="transmembrane region" description="Helical" evidence="2">
    <location>
        <begin position="75"/>
        <end position="95"/>
    </location>
</feature>
<dbReference type="SUPFAM" id="SSF48056">
    <property type="entry name" value="Di-copper centre-containing domain"/>
    <property type="match status" value="1"/>
</dbReference>
<feature type="region of interest" description="Disordered" evidence="1">
    <location>
        <begin position="34"/>
        <end position="54"/>
    </location>
</feature>
<comment type="caution">
    <text evidence="4">The sequence shown here is derived from an EMBL/GenBank/DDBJ whole genome shotgun (WGS) entry which is preliminary data.</text>
</comment>
<keyword evidence="2" id="KW-0812">Transmembrane</keyword>
<dbReference type="Proteomes" id="UP001327957">
    <property type="component" value="Unassembled WGS sequence"/>
</dbReference>
<evidence type="ECO:0000256" key="2">
    <source>
        <dbReference type="SAM" id="Phobius"/>
    </source>
</evidence>
<keyword evidence="5" id="KW-1185">Reference proteome</keyword>
<reference evidence="4 5" key="1">
    <citation type="submission" date="2023-04" db="EMBL/GenBank/DDBJ databases">
        <title>Colletotrichum tabacum stain YC1 causing leaf anthracnose on Nicotiana tabacum(L.) cv.</title>
        <authorList>
            <person name="Ji Z."/>
            <person name="Wang M."/>
            <person name="Zhang J."/>
            <person name="Wang N."/>
            <person name="Zhou Z."/>
        </authorList>
    </citation>
    <scope>NUCLEOTIDE SEQUENCE [LARGE SCALE GENOMIC DNA]</scope>
    <source>
        <strain evidence="4 5">YC1</strain>
    </source>
</reference>
<dbReference type="GO" id="GO:0016491">
    <property type="term" value="F:oxidoreductase activity"/>
    <property type="evidence" value="ECO:0007669"/>
    <property type="project" value="InterPro"/>
</dbReference>
<dbReference type="Pfam" id="PF00264">
    <property type="entry name" value="Tyrosinase"/>
    <property type="match status" value="1"/>
</dbReference>
<accession>A0AAV9TLG9</accession>
<keyword evidence="2" id="KW-1133">Transmembrane helix</keyword>
<feature type="region of interest" description="Disordered" evidence="1">
    <location>
        <begin position="102"/>
        <end position="136"/>
    </location>
</feature>
<evidence type="ECO:0000313" key="4">
    <source>
        <dbReference type="EMBL" id="KAK6224289.1"/>
    </source>
</evidence>
<protein>
    <recommendedName>
        <fullName evidence="3">Tyrosinase copper-binding domain-containing protein</fullName>
    </recommendedName>
</protein>
<dbReference type="PANTHER" id="PTHR35896:SF3">
    <property type="entry name" value="MAJOR FACILITATOR SUPERFAMILY TRANSPORTER"/>
    <property type="match status" value="1"/>
</dbReference>
<dbReference type="PROSITE" id="PS00498">
    <property type="entry name" value="TYROSINASE_2"/>
    <property type="match status" value="1"/>
</dbReference>
<evidence type="ECO:0000313" key="5">
    <source>
        <dbReference type="Proteomes" id="UP001327957"/>
    </source>
</evidence>
<proteinExistence type="predicted"/>
<dbReference type="Gene3D" id="1.10.1280.10">
    <property type="entry name" value="Di-copper center containing domain from catechol oxidase"/>
    <property type="match status" value="1"/>
</dbReference>